<keyword evidence="4" id="KW-1133">Transmembrane helix</keyword>
<comment type="similarity">
    <text evidence="1">Belongs to the peptidase C1 family.</text>
</comment>
<dbReference type="EMBL" id="VJMH01007312">
    <property type="protein sequence ID" value="KAF0684194.1"/>
    <property type="molecule type" value="Genomic_DNA"/>
</dbReference>
<sequence length="528" mass="56023">MQRSSVATAAVALLLSMGTSGHRAGGFGTLVDCPVGTPCLWEGTSANTLVTGPRMLHEFLAAYHGGSAVGYDEAKTNVEGHITYIEAVYTHAKARDHTMSMQMGLTRRHLHEPAHMYDHMPEETVSINMHATTTTRRRELRGADAFPADDPYDPVSLVSLSSSSTTPKSSAKTLPATLNWCSTDNPHARSVCADVKSQQVCGSCWAFAATDLIETAVSIATKTDAVSLSSQQLISCSTTAQATKYSYCFARSGAIPTWLEPEMTWNATNTGCNGGMTHIALADAVTKIQNLASRLDWPYVDQAVGNSSNTIPVEDTSSSSSGRSGTRTTTAVPKTTPSKTCSIRRPAEKAAAHISGWQPALNQSSCADTKDTVVLLKRALQQGPLAVAINAKNGFRQYRGGVFTCGSITKAVMIDHALLLVGYATSPTDGEYWILKNSYGVDWGMHGYMWLKTDAELNCGLNVFPIHVTGATAGPAANMTVDGGGALTFATASMSTWIVVAAASGATTLAVLSLGLCVARKRLLQMHM</sequence>
<dbReference type="InterPro" id="IPR000668">
    <property type="entry name" value="Peptidase_C1A_C"/>
</dbReference>
<accession>A0A485LNR7</accession>
<dbReference type="Pfam" id="PF00112">
    <property type="entry name" value="Peptidase_C1"/>
    <property type="match status" value="1"/>
</dbReference>
<evidence type="ECO:0000313" key="9">
    <source>
        <dbReference type="Proteomes" id="UP000332933"/>
    </source>
</evidence>
<protein>
    <submittedName>
        <fullName evidence="8">Aste57867_23817 protein</fullName>
    </submittedName>
</protein>
<feature type="chain" id="PRO_5033827679" evidence="5">
    <location>
        <begin position="22"/>
        <end position="528"/>
    </location>
</feature>
<keyword evidence="5" id="KW-0732">Signal</keyword>
<evidence type="ECO:0000256" key="3">
    <source>
        <dbReference type="SAM" id="MobiDB-lite"/>
    </source>
</evidence>
<dbReference type="CDD" id="cd02248">
    <property type="entry name" value="Peptidase_C1A"/>
    <property type="match status" value="1"/>
</dbReference>
<dbReference type="Gene3D" id="3.90.70.10">
    <property type="entry name" value="Cysteine proteinases"/>
    <property type="match status" value="1"/>
</dbReference>
<dbReference type="PROSITE" id="PS00139">
    <property type="entry name" value="THIOL_PROTEASE_CYS"/>
    <property type="match status" value="1"/>
</dbReference>
<evidence type="ECO:0000256" key="4">
    <source>
        <dbReference type="SAM" id="Phobius"/>
    </source>
</evidence>
<feature type="region of interest" description="Disordered" evidence="3">
    <location>
        <begin position="308"/>
        <end position="343"/>
    </location>
</feature>
<dbReference type="SUPFAM" id="SSF54001">
    <property type="entry name" value="Cysteine proteinases"/>
    <property type="match status" value="1"/>
</dbReference>
<evidence type="ECO:0000256" key="1">
    <source>
        <dbReference type="ARBA" id="ARBA00008455"/>
    </source>
</evidence>
<dbReference type="AlphaFoldDB" id="A0A485LNR7"/>
<keyword evidence="4" id="KW-0812">Transmembrane</keyword>
<dbReference type="PANTHER" id="PTHR12411">
    <property type="entry name" value="CYSTEINE PROTEASE FAMILY C1-RELATED"/>
    <property type="match status" value="1"/>
</dbReference>
<dbReference type="PRINTS" id="PR00705">
    <property type="entry name" value="PAPAIN"/>
</dbReference>
<dbReference type="InterPro" id="IPR039417">
    <property type="entry name" value="Peptidase_C1A_papain-like"/>
</dbReference>
<reference evidence="7" key="2">
    <citation type="submission" date="2019-06" db="EMBL/GenBank/DDBJ databases">
        <title>Genomics analysis of Aphanomyces spp. identifies a new class of oomycete effector associated with host adaptation.</title>
        <authorList>
            <person name="Gaulin E."/>
        </authorList>
    </citation>
    <scope>NUCLEOTIDE SEQUENCE</scope>
    <source>
        <strain evidence="7">CBS 578.67</strain>
    </source>
</reference>
<keyword evidence="4" id="KW-0472">Membrane</keyword>
<proteinExistence type="inferred from homology"/>
<evidence type="ECO:0000313" key="8">
    <source>
        <dbReference type="EMBL" id="VFU00461.1"/>
    </source>
</evidence>
<dbReference type="InterPro" id="IPR000169">
    <property type="entry name" value="Pept_cys_AS"/>
</dbReference>
<dbReference type="OrthoDB" id="65740at2759"/>
<dbReference type="InterPro" id="IPR025660">
    <property type="entry name" value="Pept_his_AS"/>
</dbReference>
<organism evidence="8 9">
    <name type="scientific">Aphanomyces stellatus</name>
    <dbReference type="NCBI Taxonomy" id="120398"/>
    <lineage>
        <taxon>Eukaryota</taxon>
        <taxon>Sar</taxon>
        <taxon>Stramenopiles</taxon>
        <taxon>Oomycota</taxon>
        <taxon>Saprolegniomycetes</taxon>
        <taxon>Saprolegniales</taxon>
        <taxon>Verrucalvaceae</taxon>
        <taxon>Aphanomyces</taxon>
    </lineage>
</organism>
<feature type="signal peptide" evidence="5">
    <location>
        <begin position="1"/>
        <end position="21"/>
    </location>
</feature>
<feature type="compositionally biased region" description="Low complexity" evidence="3">
    <location>
        <begin position="316"/>
        <end position="340"/>
    </location>
</feature>
<dbReference type="SMART" id="SM00645">
    <property type="entry name" value="Pept_C1"/>
    <property type="match status" value="1"/>
</dbReference>
<feature type="domain" description="Peptidase C1A papain C-terminal" evidence="6">
    <location>
        <begin position="174"/>
        <end position="469"/>
    </location>
</feature>
<dbReference type="PROSITE" id="PS00639">
    <property type="entry name" value="THIOL_PROTEASE_HIS"/>
    <property type="match status" value="1"/>
</dbReference>
<dbReference type="InterPro" id="IPR038765">
    <property type="entry name" value="Papain-like_cys_pep_sf"/>
</dbReference>
<evidence type="ECO:0000256" key="5">
    <source>
        <dbReference type="SAM" id="SignalP"/>
    </source>
</evidence>
<keyword evidence="9" id="KW-1185">Reference proteome</keyword>
<feature type="transmembrane region" description="Helical" evidence="4">
    <location>
        <begin position="497"/>
        <end position="519"/>
    </location>
</feature>
<gene>
    <name evidence="8" type="primary">Aste57867_23817</name>
    <name evidence="7" type="ORF">As57867_023744</name>
    <name evidence="8" type="ORF">ASTE57867_23817</name>
</gene>
<dbReference type="GO" id="GO:0006508">
    <property type="term" value="P:proteolysis"/>
    <property type="evidence" value="ECO:0007669"/>
    <property type="project" value="InterPro"/>
</dbReference>
<keyword evidence="2" id="KW-0865">Zymogen</keyword>
<dbReference type="InterPro" id="IPR013128">
    <property type="entry name" value="Peptidase_C1A"/>
</dbReference>
<dbReference type="EMBL" id="CAADRA010007338">
    <property type="protein sequence ID" value="VFU00461.1"/>
    <property type="molecule type" value="Genomic_DNA"/>
</dbReference>
<dbReference type="GO" id="GO:0008234">
    <property type="term" value="F:cysteine-type peptidase activity"/>
    <property type="evidence" value="ECO:0007669"/>
    <property type="project" value="InterPro"/>
</dbReference>
<evidence type="ECO:0000256" key="2">
    <source>
        <dbReference type="ARBA" id="ARBA00023145"/>
    </source>
</evidence>
<evidence type="ECO:0000313" key="7">
    <source>
        <dbReference type="EMBL" id="KAF0684194.1"/>
    </source>
</evidence>
<reference evidence="8 9" key="1">
    <citation type="submission" date="2019-03" db="EMBL/GenBank/DDBJ databases">
        <authorList>
            <person name="Gaulin E."/>
            <person name="Dumas B."/>
        </authorList>
    </citation>
    <scope>NUCLEOTIDE SEQUENCE [LARGE SCALE GENOMIC DNA]</scope>
    <source>
        <strain evidence="8">CBS 568.67</strain>
    </source>
</reference>
<evidence type="ECO:0000259" key="6">
    <source>
        <dbReference type="SMART" id="SM00645"/>
    </source>
</evidence>
<dbReference type="Proteomes" id="UP000332933">
    <property type="component" value="Unassembled WGS sequence"/>
</dbReference>
<name>A0A485LNR7_9STRA</name>